<feature type="transmembrane region" description="Helical" evidence="6">
    <location>
        <begin position="64"/>
        <end position="81"/>
    </location>
</feature>
<dbReference type="InParanoid" id="Q86B34"/>
<keyword evidence="5 6" id="KW-0472">Membrane</keyword>
<keyword evidence="3 6" id="KW-0812">Transmembrane</keyword>
<evidence type="ECO:0000256" key="5">
    <source>
        <dbReference type="ARBA" id="ARBA00023136"/>
    </source>
</evidence>
<feature type="transmembrane region" description="Helical" evidence="6">
    <location>
        <begin position="241"/>
        <end position="263"/>
    </location>
</feature>
<accession>Q86B34</accession>
<evidence type="ECO:0000313" key="9">
    <source>
        <dbReference type="WormBase" id="T09D3.6"/>
    </source>
</evidence>
<dbReference type="SMR" id="Q86B34"/>
<dbReference type="PANTHER" id="PTHR31627">
    <property type="entry name" value="SERPENTINE RECEPTOR CLASS GAMMA-RELATED"/>
    <property type="match status" value="1"/>
</dbReference>
<organism evidence="7 8">
    <name type="scientific">Caenorhabditis elegans</name>
    <dbReference type="NCBI Taxonomy" id="6239"/>
    <lineage>
        <taxon>Eukaryota</taxon>
        <taxon>Metazoa</taxon>
        <taxon>Ecdysozoa</taxon>
        <taxon>Nematoda</taxon>
        <taxon>Chromadorea</taxon>
        <taxon>Rhabditida</taxon>
        <taxon>Rhabditina</taxon>
        <taxon>Rhabditomorpha</taxon>
        <taxon>Rhabditoidea</taxon>
        <taxon>Rhabditidae</taxon>
        <taxon>Peloderinae</taxon>
        <taxon>Caenorhabditis</taxon>
    </lineage>
</organism>
<dbReference type="CTD" id="353465"/>
<protein>
    <recommendedName>
        <fullName evidence="6">Serpentine receptor class gamma</fullName>
    </recommendedName>
</protein>
<name>Q86B34_CAEEL</name>
<evidence type="ECO:0000256" key="2">
    <source>
        <dbReference type="ARBA" id="ARBA00005692"/>
    </source>
</evidence>
<gene>
    <name evidence="7 9" type="primary">srg-29</name>
    <name evidence="7" type="ORF">CELE_T09D3.6</name>
    <name evidence="9" type="ORF">T09D3.6</name>
</gene>
<feature type="transmembrane region" description="Helical" evidence="6">
    <location>
        <begin position="158"/>
        <end position="180"/>
    </location>
</feature>
<feature type="transmembrane region" description="Helical" evidence="6">
    <location>
        <begin position="283"/>
        <end position="300"/>
    </location>
</feature>
<evidence type="ECO:0000256" key="4">
    <source>
        <dbReference type="ARBA" id="ARBA00022989"/>
    </source>
</evidence>
<evidence type="ECO:0000256" key="6">
    <source>
        <dbReference type="RuleBase" id="RU280813"/>
    </source>
</evidence>
<evidence type="ECO:0000256" key="3">
    <source>
        <dbReference type="ARBA" id="ARBA00022692"/>
    </source>
</evidence>
<dbReference type="InterPro" id="IPR051119">
    <property type="entry name" value="Nematode_SR-like"/>
</dbReference>
<dbReference type="PANTHER" id="PTHR31627:SF36">
    <property type="entry name" value="SERPENTINE RECEPTOR CLASS GAMMA"/>
    <property type="match status" value="1"/>
</dbReference>
<evidence type="ECO:0000256" key="1">
    <source>
        <dbReference type="ARBA" id="ARBA00004141"/>
    </source>
</evidence>
<dbReference type="OrthoDB" id="5832848at2759"/>
<dbReference type="Proteomes" id="UP000001940">
    <property type="component" value="Chromosome V"/>
</dbReference>
<keyword evidence="8" id="KW-1185">Reference proteome</keyword>
<dbReference type="UCSC" id="T09D3.6">
    <property type="organism name" value="c. elegans"/>
</dbReference>
<sequence length="337" mass="38236">MSSAQVVEDLLLQNISCNSGESDVVQYIKFGLQLAYVLPLGILYLSFLIKIVKRRKDRELFEDSFFTLQLADGIITIYFLVSDTSFFRLNSYVRPVCEFLVPLLKDPSYILTPFYTSYMYAQLAKMLSTLAMSVNRYTSVNHPVHHKTIWMQYCTKTVIAIFIIPLLGVWPVAIGYTNFLPFNGNAVINYEHRIPWARTTYGRLIVSVPTLMFTIYSSIVTSSKLRKLGGHMKKVEFSMSIATIFTSCGFILVVALQICYLLIDSASLLDKMWVTKLIMAATQLGNDFYMLSGPVVLLILDKRMRSSLCCCSKKTKSSTRTTKVSVQPITMVHSHHP</sequence>
<comment type="subcellular location">
    <subcellularLocation>
        <location evidence="1">Membrane</location>
        <topology evidence="1">Multi-pass membrane protein</topology>
    </subcellularLocation>
</comment>
<evidence type="ECO:0000313" key="7">
    <source>
        <dbReference type="EMBL" id="CCD64171.1"/>
    </source>
</evidence>
<keyword evidence="4 6" id="KW-1133">Transmembrane helix</keyword>
<dbReference type="SUPFAM" id="SSF81321">
    <property type="entry name" value="Family A G protein-coupled receptor-like"/>
    <property type="match status" value="1"/>
</dbReference>
<dbReference type="KEGG" id="cel:CELE_T09D3.6"/>
<feature type="transmembrane region" description="Helical" evidence="6">
    <location>
        <begin position="30"/>
        <end position="52"/>
    </location>
</feature>
<dbReference type="InterPro" id="IPR000609">
    <property type="entry name" value="7TM_GPCR_serpentine_rcpt_Srg"/>
</dbReference>
<feature type="transmembrane region" description="Helical" evidence="6">
    <location>
        <begin position="118"/>
        <end position="137"/>
    </location>
</feature>
<dbReference type="GO" id="GO:0004888">
    <property type="term" value="F:transmembrane signaling receptor activity"/>
    <property type="evidence" value="ECO:0007669"/>
    <property type="project" value="InterPro"/>
</dbReference>
<dbReference type="Gene3D" id="1.20.1070.10">
    <property type="entry name" value="Rhodopsin 7-helix transmembrane proteins"/>
    <property type="match status" value="1"/>
</dbReference>
<comment type="similarity">
    <text evidence="2 6">Belongs to the nematode receptor-like protein srg family.</text>
</comment>
<dbReference type="WormBase" id="T09D3.6">
    <property type="protein sequence ID" value="CE33312"/>
    <property type="gene ID" value="WBGene00005186"/>
    <property type="gene designation" value="srg-29"/>
</dbReference>
<dbReference type="PhylomeDB" id="Q86B34"/>
<proteinExistence type="inferred from homology"/>
<evidence type="ECO:0000313" key="8">
    <source>
        <dbReference type="Proteomes" id="UP000001940"/>
    </source>
</evidence>
<dbReference type="Pfam" id="PF02118">
    <property type="entry name" value="Srg"/>
    <property type="match status" value="1"/>
</dbReference>
<dbReference type="EMBL" id="BX284605">
    <property type="protein sequence ID" value="CCD64171.1"/>
    <property type="molecule type" value="Genomic_DNA"/>
</dbReference>
<dbReference type="PRINTS" id="PR00698">
    <property type="entry name" value="TMPROTEINSRG"/>
</dbReference>
<dbReference type="OMA" id="ISNDFYM"/>
<dbReference type="AGR" id="WB:WBGene00005186"/>
<dbReference type="eggNOG" id="ENOG502TGQI">
    <property type="taxonomic scope" value="Eukaryota"/>
</dbReference>
<dbReference type="GO" id="GO:0016020">
    <property type="term" value="C:membrane"/>
    <property type="evidence" value="ECO:0007669"/>
    <property type="project" value="UniProtKB-SubCell"/>
</dbReference>
<dbReference type="AlphaFoldDB" id="Q86B34"/>
<dbReference type="RefSeq" id="NP_872226.1">
    <property type="nucleotide sequence ID" value="NM_182426.1"/>
</dbReference>
<dbReference type="PaxDb" id="6239-T09D3.6"/>
<dbReference type="HOGENOM" id="CLU_061253_0_0_1"/>
<keyword evidence="7" id="KW-0675">Receptor</keyword>
<reference evidence="7 8" key="1">
    <citation type="journal article" date="1998" name="Science">
        <title>Genome sequence of the nematode C. elegans: a platform for investigating biology.</title>
        <authorList>
            <consortium name="The C. elegans sequencing consortium"/>
            <person name="Sulson J.E."/>
            <person name="Waterston R."/>
        </authorList>
    </citation>
    <scope>NUCLEOTIDE SEQUENCE [LARGE SCALE GENOMIC DNA]</scope>
    <source>
        <strain evidence="7 8">Bristol N2</strain>
    </source>
</reference>
<dbReference type="GeneID" id="353465"/>
<feature type="transmembrane region" description="Helical" evidence="6">
    <location>
        <begin position="200"/>
        <end position="220"/>
    </location>
</feature>
<dbReference type="GO" id="GO:0007606">
    <property type="term" value="P:sensory perception of chemical stimulus"/>
    <property type="evidence" value="ECO:0007669"/>
    <property type="project" value="UniProtKB-UniRule"/>
</dbReference>